<feature type="transmembrane region" description="Helical" evidence="2">
    <location>
        <begin position="537"/>
        <end position="563"/>
    </location>
</feature>
<name>A0AAD1Y6E7_EUPCR</name>
<accession>A0AAD1Y6E7</accession>
<keyword evidence="2" id="KW-0812">Transmembrane</keyword>
<feature type="compositionally biased region" description="Basic and acidic residues" evidence="1">
    <location>
        <begin position="723"/>
        <end position="750"/>
    </location>
</feature>
<evidence type="ECO:0000313" key="4">
    <source>
        <dbReference type="Proteomes" id="UP001295684"/>
    </source>
</evidence>
<feature type="transmembrane region" description="Helical" evidence="2">
    <location>
        <begin position="860"/>
        <end position="879"/>
    </location>
</feature>
<feature type="transmembrane region" description="Helical" evidence="2">
    <location>
        <begin position="1057"/>
        <end position="1079"/>
    </location>
</feature>
<feature type="transmembrane region" description="Helical" evidence="2">
    <location>
        <begin position="640"/>
        <end position="661"/>
    </location>
</feature>
<feature type="transmembrane region" description="Helical" evidence="2">
    <location>
        <begin position="994"/>
        <end position="1012"/>
    </location>
</feature>
<feature type="region of interest" description="Disordered" evidence="1">
    <location>
        <begin position="688"/>
        <end position="765"/>
    </location>
</feature>
<feature type="compositionally biased region" description="Basic and acidic residues" evidence="1">
    <location>
        <begin position="1228"/>
        <end position="1241"/>
    </location>
</feature>
<evidence type="ECO:0000313" key="3">
    <source>
        <dbReference type="EMBL" id="CAI2385364.1"/>
    </source>
</evidence>
<feature type="compositionally biased region" description="Basic and acidic residues" evidence="1">
    <location>
        <begin position="1248"/>
        <end position="1265"/>
    </location>
</feature>
<feature type="compositionally biased region" description="Basic and acidic residues" evidence="1">
    <location>
        <begin position="705"/>
        <end position="714"/>
    </location>
</feature>
<keyword evidence="2" id="KW-0472">Membrane</keyword>
<sequence>MICCLLSVKAKIDCFAVDGFGQTDCARTSVNFVPNYNFITKDISEGDTHVYIMATNEIQSPTLFLRYNPDAFTWNWRFMIQNNKIFEKMRVTPNEKYIITSLLPQDSVITQALYIYKIDEKSLIPFQEIFRTNSQVVKSINHIEVINNTNFWFVAEMDGSKIQLISWDIESKSGTTLLELSTTGHNFGEIYYDSITNSALIMYQIKATNALRFGGTYMGDNTVYKSVGMDCTSSACSISRYTPKTIDTANSILYTATNYDSFSVLFFSLKFKSNDIINGKTFASSSGNSAESIESLTHHDKFIYILFKTGGSGSKSVLAKYSITDQKFTEYLETDSSYIRVFHKNTRIFFAGNKGEDIAVGSCYQDFSTSSFKIESGRTQLSTSTDELSPLSISSSGFGEQSPQGSITTDIDQIIASENTQERVKLFEANSERQSIKKGSNSTIEICLPYSHTNNSDFKYSFKQIEGDKMNYIFSYDPATKKINLESKEYSLEEKNSTFRATATSQSTGNTYETDFNVNEGIDSEDPEVAEQVQKKIILFGVIISIFGALIGGTLIQAAWIVINQQKLLLFFILINTYMDVHVRLVLTIQSFGLFNFSFLNAILPDFIASPSFIDKMSQEQETETLEEIGLSFQSFIKIYWIYVQVFMLVIIFHLTARIFFKLFPILRILYSHDEKGDVNNKDLSIHEENSQNNYQRGSISNNEIIHEESKDEENKDEESKDEENKDKESKDEENKDEESKDKEKSKSSDLQEEGGGGENCESPFKQSCAFQNTNGHINAEDSKLPNLDLSGLPLNDEPDYPEEQKAPLEEQKEKIPEQIPSNPGEIVVAPKKKRSLCKIFKNLFKRVIPWVLKTLDSNFFYHVYFRMIMESYMGVMIVTVNEIKTNGGSSSSEIVSLVIAYIFFLMYLAFYAFICLICYLEYKKRTSYYGARYATEGEGYRPKDAEKKFYGELFKDLNTKPYAVFHQPLNLGRILVMVLGVMVLNFYDNTTVWAFFLIIYFLQIGVVYQAKKYPKFTWWPLKMIYLINEVYLLLFVGIFGLLRSHQDWENPMSKSLVLTLIFTNTVIVLFFQICGNYIQTKKVVKDFKDFILEEDIPEPAEDETDDRVIMMDQKIQWSPRWRGSRQDLLRQNTGLINLLNRRNQPPAVEPEPEVRLPEVRKMFKESVEEQFKKYKKLPKKYLAMMKKKEEEKRRMFELQEQRASSQSNYKNEAKSTGIMDSNNFSPIKKEKTKQSPEKLFRSSSPSSEERKSDHLPPINNKRETIVPQEISIQTSPEKLLGDAQDIRSNDPPRAPPFLSLEGPSGDPSANTPESNEIIEEVKIRLGTPVRVRRIEDTDPDGIDKRIVEFSRFDKKF</sequence>
<keyword evidence="2" id="KW-1133">Transmembrane helix</keyword>
<dbReference type="EMBL" id="CAMPGE010027759">
    <property type="protein sequence ID" value="CAI2385364.1"/>
    <property type="molecule type" value="Genomic_DNA"/>
</dbReference>
<gene>
    <name evidence="3" type="ORF">ECRASSUSDP1_LOCUS26921</name>
</gene>
<feature type="compositionally biased region" description="Polar residues" evidence="1">
    <location>
        <begin position="1202"/>
        <end position="1211"/>
    </location>
</feature>
<feature type="transmembrane region" description="Helical" evidence="2">
    <location>
        <begin position="971"/>
        <end position="988"/>
    </location>
</feature>
<organism evidence="3 4">
    <name type="scientific">Euplotes crassus</name>
    <dbReference type="NCBI Taxonomy" id="5936"/>
    <lineage>
        <taxon>Eukaryota</taxon>
        <taxon>Sar</taxon>
        <taxon>Alveolata</taxon>
        <taxon>Ciliophora</taxon>
        <taxon>Intramacronucleata</taxon>
        <taxon>Spirotrichea</taxon>
        <taxon>Hypotrichia</taxon>
        <taxon>Euplotida</taxon>
        <taxon>Euplotidae</taxon>
        <taxon>Moneuplotes</taxon>
    </lineage>
</organism>
<feature type="region of interest" description="Disordered" evidence="1">
    <location>
        <begin position="780"/>
        <end position="824"/>
    </location>
</feature>
<feature type="compositionally biased region" description="Basic and acidic residues" evidence="1">
    <location>
        <begin position="803"/>
        <end position="817"/>
    </location>
</feature>
<keyword evidence="4" id="KW-1185">Reference proteome</keyword>
<comment type="caution">
    <text evidence="3">The sequence shown here is derived from an EMBL/GenBank/DDBJ whole genome shotgun (WGS) entry which is preliminary data.</text>
</comment>
<feature type="transmembrane region" description="Helical" evidence="2">
    <location>
        <begin position="583"/>
        <end position="604"/>
    </location>
</feature>
<evidence type="ECO:0000256" key="1">
    <source>
        <dbReference type="SAM" id="MobiDB-lite"/>
    </source>
</evidence>
<feature type="transmembrane region" description="Helical" evidence="2">
    <location>
        <begin position="1024"/>
        <end position="1045"/>
    </location>
</feature>
<dbReference type="Proteomes" id="UP001295684">
    <property type="component" value="Unassembled WGS sequence"/>
</dbReference>
<evidence type="ECO:0000256" key="2">
    <source>
        <dbReference type="SAM" id="Phobius"/>
    </source>
</evidence>
<reference evidence="3" key="1">
    <citation type="submission" date="2023-07" db="EMBL/GenBank/DDBJ databases">
        <authorList>
            <consortium name="AG Swart"/>
            <person name="Singh M."/>
            <person name="Singh A."/>
            <person name="Seah K."/>
            <person name="Emmerich C."/>
        </authorList>
    </citation>
    <scope>NUCLEOTIDE SEQUENCE</scope>
    <source>
        <strain evidence="3">DP1</strain>
    </source>
</reference>
<protein>
    <submittedName>
        <fullName evidence="3">Uncharacterized protein</fullName>
    </submittedName>
</protein>
<feature type="compositionally biased region" description="Polar residues" evidence="1">
    <location>
        <begin position="691"/>
        <end position="704"/>
    </location>
</feature>
<feature type="region of interest" description="Disordered" evidence="1">
    <location>
        <begin position="1194"/>
        <end position="1318"/>
    </location>
</feature>
<proteinExistence type="predicted"/>
<feature type="transmembrane region" description="Helical" evidence="2">
    <location>
        <begin position="899"/>
        <end position="923"/>
    </location>
</feature>